<feature type="region of interest" description="Disordered" evidence="1">
    <location>
        <begin position="143"/>
        <end position="388"/>
    </location>
</feature>
<evidence type="ECO:0000313" key="2">
    <source>
        <dbReference type="EMBL" id="WAQ84742.1"/>
    </source>
</evidence>
<feature type="compositionally biased region" description="Polar residues" evidence="1">
    <location>
        <begin position="324"/>
        <end position="340"/>
    </location>
</feature>
<feature type="region of interest" description="Disordered" evidence="1">
    <location>
        <begin position="41"/>
        <end position="76"/>
    </location>
</feature>
<feature type="compositionally biased region" description="Basic and acidic residues" evidence="1">
    <location>
        <begin position="443"/>
        <end position="453"/>
    </location>
</feature>
<evidence type="ECO:0000313" key="3">
    <source>
        <dbReference type="Proteomes" id="UP001164743"/>
    </source>
</evidence>
<feature type="compositionally biased region" description="Basic and acidic residues" evidence="1">
    <location>
        <begin position="358"/>
        <end position="373"/>
    </location>
</feature>
<feature type="compositionally biased region" description="Basic and acidic residues" evidence="1">
    <location>
        <begin position="661"/>
        <end position="675"/>
    </location>
</feature>
<feature type="region of interest" description="Disordered" evidence="1">
    <location>
        <begin position="499"/>
        <end position="530"/>
    </location>
</feature>
<feature type="compositionally biased region" description="Basic and acidic residues" evidence="1">
    <location>
        <begin position="276"/>
        <end position="296"/>
    </location>
</feature>
<accession>A0ABY7CJT6</accession>
<dbReference type="Proteomes" id="UP001164743">
    <property type="component" value="Chromosome 5A"/>
</dbReference>
<name>A0ABY7CJT6_9BASI</name>
<gene>
    <name evidence="2" type="ORF">PtA15_5A315</name>
</gene>
<keyword evidence="3" id="KW-1185">Reference proteome</keyword>
<reference evidence="2" key="1">
    <citation type="submission" date="2022-10" db="EMBL/GenBank/DDBJ databases">
        <title>Puccinia triticina Genome sequencing and assembly.</title>
        <authorList>
            <person name="Li C."/>
        </authorList>
    </citation>
    <scope>NUCLEOTIDE SEQUENCE</scope>
    <source>
        <strain evidence="2">Pt15</strain>
    </source>
</reference>
<feature type="compositionally biased region" description="Polar residues" evidence="1">
    <location>
        <begin position="375"/>
        <end position="388"/>
    </location>
</feature>
<feature type="compositionally biased region" description="Polar residues" evidence="1">
    <location>
        <begin position="251"/>
        <end position="263"/>
    </location>
</feature>
<feature type="compositionally biased region" description="Low complexity" evidence="1">
    <location>
        <begin position="306"/>
        <end position="316"/>
    </location>
</feature>
<proteinExistence type="predicted"/>
<feature type="compositionally biased region" description="Polar residues" evidence="1">
    <location>
        <begin position="678"/>
        <end position="710"/>
    </location>
</feature>
<feature type="region of interest" description="Disordered" evidence="1">
    <location>
        <begin position="630"/>
        <end position="710"/>
    </location>
</feature>
<feature type="region of interest" description="Disordered" evidence="1">
    <location>
        <begin position="412"/>
        <end position="479"/>
    </location>
</feature>
<dbReference type="RefSeq" id="XP_053020297.1">
    <property type="nucleotide sequence ID" value="XM_053169063.1"/>
</dbReference>
<feature type="compositionally biased region" description="Basic and acidic residues" evidence="1">
    <location>
        <begin position="163"/>
        <end position="174"/>
    </location>
</feature>
<protein>
    <submittedName>
        <fullName evidence="2">Uncharacterized protein</fullName>
    </submittedName>
</protein>
<feature type="compositionally biased region" description="Polar residues" evidence="1">
    <location>
        <begin position="41"/>
        <end position="71"/>
    </location>
</feature>
<dbReference type="EMBL" id="CP110425">
    <property type="protein sequence ID" value="WAQ84742.1"/>
    <property type="molecule type" value="Genomic_DNA"/>
</dbReference>
<organism evidence="2 3">
    <name type="scientific">Puccinia triticina</name>
    <dbReference type="NCBI Taxonomy" id="208348"/>
    <lineage>
        <taxon>Eukaryota</taxon>
        <taxon>Fungi</taxon>
        <taxon>Dikarya</taxon>
        <taxon>Basidiomycota</taxon>
        <taxon>Pucciniomycotina</taxon>
        <taxon>Pucciniomycetes</taxon>
        <taxon>Pucciniales</taxon>
        <taxon>Pucciniaceae</taxon>
        <taxon>Puccinia</taxon>
    </lineage>
</organism>
<evidence type="ECO:0000256" key="1">
    <source>
        <dbReference type="SAM" id="MobiDB-lite"/>
    </source>
</evidence>
<dbReference type="GeneID" id="77809958"/>
<feature type="compositionally biased region" description="Basic and acidic residues" evidence="1">
    <location>
        <begin position="192"/>
        <end position="225"/>
    </location>
</feature>
<sequence length="956" mass="102889">MSVASADAAQLLALHNSPLCVRPPALKPLSEWFGDCDFNSVRSQPNHAPPNANTSPNQRPSQQQQTSPDNKSQALSQSLASLPVLGRSQPPARNPFANFGKFGTEELPSSLHLNGPNSPLNSSSIKGGRRLIDRDCAPHIARTDNLNIDGSRRKPNENSLGTGKERNANQRIPDDQGSADGKLNNNTTSNRRTLDRYVPDRDRDDARLRNRERERERDVERDKTRRSSINPRDGTTGDEQMNWRRPPPGTTAGQPTKRSTSYHQQQQQQANNPARANKDTPDTRDHSVREKDREKTINNNKYPQTSNSSNRNNNQQRAREKENTTSSQLPSSGSLATASRETPPISPNVSLTSHPTRRVKDGAWDSGEGKWEISKPSNGLRNDNGYGSSETDAIQTWKAEMKALEAQKKLAAAAATDSQDHSSTALKEEHRPAGGSAAAAIDTHVDKPDRDFHSNPSKQFDFTAISGTPDESGLTSSHPANENELAVLPRASRFAKFFDHNKDGSGQQPGSLLTDKGSPTKGAGSPSVDPENMARVLSMLQMSSKTSEPPSESAPTAQAHPSPFQLLNKAMPSNGQSPHYSRDAMGFAQLHGASATSPTAVHAPGMRSIHEAELGDRIQAADDHTLDHLLHHTHPSSSTPFANFAGDSPQRSSSAHPIGGLEDHLSSHSSADRFGHLSGSQSAANHPFGSQNGHGSQSVGSATNNQPFNLFTTNHPPHVKSPIDASFAALRNQAPHDPQMFQLRHMLHSVNSNSLTNIPAQQLAHDRSNDNQKLAFLSRQLHQQRLAIAGANSSVNGTSHGLQHLNSAPGPNGIVQLPSANGPHTAALNNLFLHHQQVPAHHPGILPPTVTFAGSPTGVQTGAGGGRPGPVGFGHPAPQMLFAGVPMLNNNPATAPNSILQQQQPQPHPALGNNPNAVQQLFQIPLANLPPPPQQHNAQLDLMSLLNAGNQRRIGM</sequence>